<keyword evidence="2" id="KW-1185">Reference proteome</keyword>
<sequence>MTLYQNLERFSSPKSGEARKMKNLVATGSEKFLILQFLLNYSLEYLYIQSHYFNVPNISPYVFLFFPSTPDWFRPLILQLNIGSEFKSKVVVIMIRKLRKQKCLQAHKVNKMLVFHVDIIY</sequence>
<protein>
    <submittedName>
        <fullName evidence="1">CLUMA_CG008853, isoform A</fullName>
    </submittedName>
</protein>
<gene>
    <name evidence="1" type="ORF">CLUMA_CG008853</name>
</gene>
<organism evidence="1 2">
    <name type="scientific">Clunio marinus</name>
    <dbReference type="NCBI Taxonomy" id="568069"/>
    <lineage>
        <taxon>Eukaryota</taxon>
        <taxon>Metazoa</taxon>
        <taxon>Ecdysozoa</taxon>
        <taxon>Arthropoda</taxon>
        <taxon>Hexapoda</taxon>
        <taxon>Insecta</taxon>
        <taxon>Pterygota</taxon>
        <taxon>Neoptera</taxon>
        <taxon>Endopterygota</taxon>
        <taxon>Diptera</taxon>
        <taxon>Nematocera</taxon>
        <taxon>Chironomoidea</taxon>
        <taxon>Chironomidae</taxon>
        <taxon>Clunio</taxon>
    </lineage>
</organism>
<evidence type="ECO:0000313" key="2">
    <source>
        <dbReference type="Proteomes" id="UP000183832"/>
    </source>
</evidence>
<name>A0A1J1I4X6_9DIPT</name>
<reference evidence="1 2" key="1">
    <citation type="submission" date="2015-04" db="EMBL/GenBank/DDBJ databases">
        <authorList>
            <person name="Syromyatnikov M.Y."/>
            <person name="Popov V.N."/>
        </authorList>
    </citation>
    <scope>NUCLEOTIDE SEQUENCE [LARGE SCALE GENOMIC DNA]</scope>
</reference>
<evidence type="ECO:0000313" key="1">
    <source>
        <dbReference type="EMBL" id="CRK95333.1"/>
    </source>
</evidence>
<proteinExistence type="predicted"/>
<dbReference type="Proteomes" id="UP000183832">
    <property type="component" value="Unassembled WGS sequence"/>
</dbReference>
<dbReference type="EMBL" id="CVRI01000041">
    <property type="protein sequence ID" value="CRK95333.1"/>
    <property type="molecule type" value="Genomic_DNA"/>
</dbReference>
<accession>A0A1J1I4X6</accession>
<dbReference type="AlphaFoldDB" id="A0A1J1I4X6"/>